<evidence type="ECO:0000313" key="1">
    <source>
        <dbReference type="EMBL" id="RDB15830.1"/>
    </source>
</evidence>
<organism evidence="1 2">
    <name type="scientific">Hypsizygus marmoreus</name>
    <name type="common">White beech mushroom</name>
    <name type="synonym">Agaricus marmoreus</name>
    <dbReference type="NCBI Taxonomy" id="39966"/>
    <lineage>
        <taxon>Eukaryota</taxon>
        <taxon>Fungi</taxon>
        <taxon>Dikarya</taxon>
        <taxon>Basidiomycota</taxon>
        <taxon>Agaricomycotina</taxon>
        <taxon>Agaricomycetes</taxon>
        <taxon>Agaricomycetidae</taxon>
        <taxon>Agaricales</taxon>
        <taxon>Tricholomatineae</taxon>
        <taxon>Lyophyllaceae</taxon>
        <taxon>Hypsizygus</taxon>
    </lineage>
</organism>
<protein>
    <submittedName>
        <fullName evidence="1">Uncharacterized protein</fullName>
    </submittedName>
</protein>
<accession>A0A369J3V9</accession>
<comment type="caution">
    <text evidence="1">The sequence shown here is derived from an EMBL/GenBank/DDBJ whole genome shotgun (WGS) entry which is preliminary data.</text>
</comment>
<gene>
    <name evidence="1" type="ORF">Hypma_003680</name>
</gene>
<proteinExistence type="predicted"/>
<keyword evidence="2" id="KW-1185">Reference proteome</keyword>
<dbReference type="OrthoDB" id="10565817at2759"/>
<evidence type="ECO:0000313" key="2">
    <source>
        <dbReference type="Proteomes" id="UP000076154"/>
    </source>
</evidence>
<dbReference type="Proteomes" id="UP000076154">
    <property type="component" value="Unassembled WGS sequence"/>
</dbReference>
<dbReference type="AlphaFoldDB" id="A0A369J3V9"/>
<reference evidence="1" key="1">
    <citation type="submission" date="2018-04" db="EMBL/GenBank/DDBJ databases">
        <title>Whole genome sequencing of Hypsizygus marmoreus.</title>
        <authorList>
            <person name="Choi I.-G."/>
            <person name="Min B."/>
            <person name="Kim J.-G."/>
            <person name="Kim S."/>
            <person name="Oh Y.-L."/>
            <person name="Kong W.-S."/>
            <person name="Park H."/>
            <person name="Jeong J."/>
            <person name="Song E.-S."/>
        </authorList>
    </citation>
    <scope>NUCLEOTIDE SEQUENCE [LARGE SCALE GENOMIC DNA]</scope>
    <source>
        <strain evidence="1">51987-8</strain>
    </source>
</reference>
<dbReference type="InParanoid" id="A0A369J3V9"/>
<sequence length="193" mass="22744">MAPRHVSAFVKTKRNGNSGLFVDGIYTTKAHDSFLKYAGPRYMKASREKKIEEFFELFFPVWFDRFPITLDDGLDDDEPGGVDKYRLEWAEGLQKKYLRQKMIWVGSIQCEGWYKCRDWQEELNIADDRKRRRQEYFNAAARGNFLKGHQYDVAVTREEKAKAAWTLDDYVDDLLENIRNDTIPNTSDMVIAY</sequence>
<name>A0A369J3V9_HYPMA</name>
<dbReference type="EMBL" id="LUEZ02000138">
    <property type="protein sequence ID" value="RDB15830.1"/>
    <property type="molecule type" value="Genomic_DNA"/>
</dbReference>